<feature type="coiled-coil region" evidence="1">
    <location>
        <begin position="43"/>
        <end position="111"/>
    </location>
</feature>
<comment type="caution">
    <text evidence="2">The sequence shown here is derived from an EMBL/GenBank/DDBJ whole genome shotgun (WGS) entry which is preliminary data.</text>
</comment>
<evidence type="ECO:0000313" key="3">
    <source>
        <dbReference type="Proteomes" id="UP001306950"/>
    </source>
</evidence>
<evidence type="ECO:0000313" key="2">
    <source>
        <dbReference type="EMBL" id="MEF2965641.1"/>
    </source>
</evidence>
<keyword evidence="1" id="KW-0175">Coiled coil</keyword>
<dbReference type="EMBL" id="JAZHPZ010000003">
    <property type="protein sequence ID" value="MEF2965641.1"/>
    <property type="molecule type" value="Genomic_DNA"/>
</dbReference>
<proteinExistence type="predicted"/>
<accession>A0ABU7VR18</accession>
<organism evidence="2 3">
    <name type="scientific">Paenibacillus haidiansis</name>
    <dbReference type="NCBI Taxonomy" id="1574488"/>
    <lineage>
        <taxon>Bacteria</taxon>
        <taxon>Bacillati</taxon>
        <taxon>Bacillota</taxon>
        <taxon>Bacilli</taxon>
        <taxon>Bacillales</taxon>
        <taxon>Paenibacillaceae</taxon>
        <taxon>Paenibacillus</taxon>
    </lineage>
</organism>
<protein>
    <submittedName>
        <fullName evidence="2">Uncharacterized protein</fullName>
    </submittedName>
</protein>
<name>A0ABU7VR18_9BACL</name>
<evidence type="ECO:0000256" key="1">
    <source>
        <dbReference type="SAM" id="Coils"/>
    </source>
</evidence>
<sequence length="112" mass="12551">MAKEPIDVTAVQTERAMGIVKEILGGVNLQSEFNQMIFSQAQKSALESYAAFLEEQEKALKEQLNQVVVELSAKIAAVQNMLHTVGYEIGREEGNQRKMKLRGTLNEQQERA</sequence>
<reference evidence="2 3" key="1">
    <citation type="submission" date="2024-02" db="EMBL/GenBank/DDBJ databases">
        <title>A nitrogen-fixing paenibacillus bacterium.</title>
        <authorList>
            <person name="Zhang W.L."/>
            <person name="Chen S.F."/>
        </authorList>
    </citation>
    <scope>NUCLEOTIDE SEQUENCE [LARGE SCALE GENOMIC DNA]</scope>
    <source>
        <strain evidence="2 3">M1</strain>
    </source>
</reference>
<dbReference type="RefSeq" id="WP_331845874.1">
    <property type="nucleotide sequence ID" value="NZ_JAZHPZ010000003.1"/>
</dbReference>
<keyword evidence="3" id="KW-1185">Reference proteome</keyword>
<gene>
    <name evidence="2" type="ORF">V3851_07350</name>
</gene>
<dbReference type="Proteomes" id="UP001306950">
    <property type="component" value="Unassembled WGS sequence"/>
</dbReference>